<dbReference type="KEGG" id="mcui:G8O30_02130"/>
<accession>A0A7S8C9T7</accession>
<dbReference type="RefSeq" id="WP_239673356.1">
    <property type="nucleotide sequence ID" value="NZ_CP049742.1"/>
</dbReference>
<dbReference type="Pfam" id="PF17326">
    <property type="entry name" value="DUF5365"/>
    <property type="match status" value="1"/>
</dbReference>
<sequence length="132" mass="15872">MKVLLAATEEQEKEIVDHVQYIFTWILPKFFTDEEIDQFQEWGVLKKDEKVPYFGTMKEAFQIITSLQVIRSILLTDEREWTDHHVEMFDRNTERLEEMGYSFPFFLSHFTKERQLEQSISQYAKAANELLL</sequence>
<dbReference type="AlphaFoldDB" id="A0A7S8C9T7"/>
<keyword evidence="2" id="KW-1185">Reference proteome</keyword>
<protein>
    <submittedName>
        <fullName evidence="1">YhcU family protein</fullName>
    </submittedName>
</protein>
<evidence type="ECO:0000313" key="1">
    <source>
        <dbReference type="EMBL" id="QPC45838.1"/>
    </source>
</evidence>
<organism evidence="1 2">
    <name type="scientific">Mangrovibacillus cuniculi</name>
    <dbReference type="NCBI Taxonomy" id="2593652"/>
    <lineage>
        <taxon>Bacteria</taxon>
        <taxon>Bacillati</taxon>
        <taxon>Bacillota</taxon>
        <taxon>Bacilli</taxon>
        <taxon>Bacillales</taxon>
        <taxon>Bacillaceae</taxon>
        <taxon>Mangrovibacillus</taxon>
    </lineage>
</organism>
<dbReference type="EMBL" id="CP049742">
    <property type="protein sequence ID" value="QPC45838.1"/>
    <property type="molecule type" value="Genomic_DNA"/>
</dbReference>
<dbReference type="Proteomes" id="UP000593626">
    <property type="component" value="Chromosome"/>
</dbReference>
<evidence type="ECO:0000313" key="2">
    <source>
        <dbReference type="Proteomes" id="UP000593626"/>
    </source>
</evidence>
<proteinExistence type="predicted"/>
<gene>
    <name evidence="1" type="ORF">G8O30_02130</name>
</gene>
<name>A0A7S8C9T7_9BACI</name>
<dbReference type="InterPro" id="IPR020355">
    <property type="entry name" value="Uncharacterised_YhcU"/>
</dbReference>
<reference evidence="1 2" key="1">
    <citation type="submission" date="2019-07" db="EMBL/GenBank/DDBJ databases">
        <title>Genome sequence of 2 isolates from Red Sea Mangroves.</title>
        <authorList>
            <person name="Sefrji F."/>
            <person name="Michoud G."/>
            <person name="Merlino G."/>
            <person name="Daffonchio D."/>
        </authorList>
    </citation>
    <scope>NUCLEOTIDE SEQUENCE [LARGE SCALE GENOMIC DNA]</scope>
    <source>
        <strain evidence="1 2">R1DC41</strain>
    </source>
</reference>